<accession>A0A974D378</accession>
<sequence>MYSSKHITFENIFNLLRSRFLLLTSKCESEKGERVSPGAVVPEKNILANCAHLLSSEKNSIMKKKIIINLSVVFLCVIYHYRALLSNGNTSPEYNV</sequence>
<dbReference type="AlphaFoldDB" id="A0A974D378"/>
<evidence type="ECO:0000256" key="1">
    <source>
        <dbReference type="SAM" id="Phobius"/>
    </source>
</evidence>
<organism evidence="2 3">
    <name type="scientific">Xenopus laevis</name>
    <name type="common">African clawed frog</name>
    <dbReference type="NCBI Taxonomy" id="8355"/>
    <lineage>
        <taxon>Eukaryota</taxon>
        <taxon>Metazoa</taxon>
        <taxon>Chordata</taxon>
        <taxon>Craniata</taxon>
        <taxon>Vertebrata</taxon>
        <taxon>Euteleostomi</taxon>
        <taxon>Amphibia</taxon>
        <taxon>Batrachia</taxon>
        <taxon>Anura</taxon>
        <taxon>Pipoidea</taxon>
        <taxon>Pipidae</taxon>
        <taxon>Xenopodinae</taxon>
        <taxon>Xenopus</taxon>
        <taxon>Xenopus</taxon>
    </lineage>
</organism>
<protein>
    <submittedName>
        <fullName evidence="2">Uncharacterized protein</fullName>
    </submittedName>
</protein>
<dbReference type="Proteomes" id="UP000694892">
    <property type="component" value="Chromosome 4L"/>
</dbReference>
<reference evidence="3" key="1">
    <citation type="journal article" date="2016" name="Nature">
        <title>Genome evolution in the allotetraploid frog Xenopus laevis.</title>
        <authorList>
            <person name="Session A.M."/>
            <person name="Uno Y."/>
            <person name="Kwon T."/>
            <person name="Chapman J.A."/>
            <person name="Toyoda A."/>
            <person name="Takahashi S."/>
            <person name="Fukui A."/>
            <person name="Hikosaka A."/>
            <person name="Suzuki A."/>
            <person name="Kondo M."/>
            <person name="van Heeringen S.J."/>
            <person name="Quigley I."/>
            <person name="Heinz S."/>
            <person name="Ogino H."/>
            <person name="Ochi H."/>
            <person name="Hellsten U."/>
            <person name="Lyons J.B."/>
            <person name="Simakov O."/>
            <person name="Putnam N."/>
            <person name="Stites J."/>
            <person name="Kuroki Y."/>
            <person name="Tanaka T."/>
            <person name="Michiue T."/>
            <person name="Watanabe M."/>
            <person name="Bogdanovic O."/>
            <person name="Lister R."/>
            <person name="Georgiou G."/>
            <person name="Paranjpe S.S."/>
            <person name="van Kruijsbergen I."/>
            <person name="Shu S."/>
            <person name="Carlson J."/>
            <person name="Kinoshita T."/>
            <person name="Ohta Y."/>
            <person name="Mawaribuchi S."/>
            <person name="Jenkins J."/>
            <person name="Grimwood J."/>
            <person name="Schmutz J."/>
            <person name="Mitros T."/>
            <person name="Mozaffari S.V."/>
            <person name="Suzuki Y."/>
            <person name="Haramoto Y."/>
            <person name="Yamamoto T.S."/>
            <person name="Takagi C."/>
            <person name="Heald R."/>
            <person name="Miller K."/>
            <person name="Haudenschild C."/>
            <person name="Kitzman J."/>
            <person name="Nakayama T."/>
            <person name="Izutsu Y."/>
            <person name="Robert J."/>
            <person name="Fortriede J."/>
            <person name="Burns K."/>
            <person name="Lotay V."/>
            <person name="Karimi K."/>
            <person name="Yasuoka Y."/>
            <person name="Dichmann D.S."/>
            <person name="Flajnik M.F."/>
            <person name="Houston D.W."/>
            <person name="Shendure J."/>
            <person name="DuPasquier L."/>
            <person name="Vize P.D."/>
            <person name="Zorn A.M."/>
            <person name="Ito M."/>
            <person name="Marcotte E.M."/>
            <person name="Wallingford J.B."/>
            <person name="Ito Y."/>
            <person name="Asashima M."/>
            <person name="Ueno N."/>
            <person name="Matsuda Y."/>
            <person name="Veenstra G.J."/>
            <person name="Fujiyama A."/>
            <person name="Harland R.M."/>
            <person name="Taira M."/>
            <person name="Rokhsar D.S."/>
        </authorList>
    </citation>
    <scope>NUCLEOTIDE SEQUENCE [LARGE SCALE GENOMIC DNA]</scope>
    <source>
        <strain evidence="3">J</strain>
    </source>
</reference>
<gene>
    <name evidence="2" type="ORF">XELAEV_18022945mg</name>
</gene>
<keyword evidence="1" id="KW-1133">Transmembrane helix</keyword>
<evidence type="ECO:0000313" key="2">
    <source>
        <dbReference type="EMBL" id="OCT84788.1"/>
    </source>
</evidence>
<name>A0A974D378_XENLA</name>
<feature type="transmembrane region" description="Helical" evidence="1">
    <location>
        <begin position="66"/>
        <end position="84"/>
    </location>
</feature>
<evidence type="ECO:0000313" key="3">
    <source>
        <dbReference type="Proteomes" id="UP000694892"/>
    </source>
</evidence>
<dbReference type="EMBL" id="CM004472">
    <property type="protein sequence ID" value="OCT84788.1"/>
    <property type="molecule type" value="Genomic_DNA"/>
</dbReference>
<keyword evidence="1" id="KW-0472">Membrane</keyword>
<keyword evidence="1" id="KW-0812">Transmembrane</keyword>
<proteinExistence type="predicted"/>